<gene>
    <name evidence="1" type="ORF">ACFS6I_23840</name>
</gene>
<keyword evidence="2" id="KW-1185">Reference proteome</keyword>
<keyword evidence="1" id="KW-0449">Lipoprotein</keyword>
<dbReference type="EMBL" id="JBHUPE010000020">
    <property type="protein sequence ID" value="MFD2906977.1"/>
    <property type="molecule type" value="Genomic_DNA"/>
</dbReference>
<organism evidence="1 2">
    <name type="scientific">Sphingobacterium anhuiense</name>
    <dbReference type="NCBI Taxonomy" id="493780"/>
    <lineage>
        <taxon>Bacteria</taxon>
        <taxon>Pseudomonadati</taxon>
        <taxon>Bacteroidota</taxon>
        <taxon>Sphingobacteriia</taxon>
        <taxon>Sphingobacteriales</taxon>
        <taxon>Sphingobacteriaceae</taxon>
        <taxon>Sphingobacterium</taxon>
    </lineage>
</organism>
<dbReference type="InterPro" id="IPR041662">
    <property type="entry name" value="SusD-like_2"/>
</dbReference>
<sequence>MKNKFKLIYAICFTAIIGCRTGDDLYLSPNDPADASLATMLTALEVNTFQNVEGDLARIGSIMVQHTAGTAAQYADYQNYRITPGDWDNVWVGLYAGTMNNAKLLMDKAGAENPHYSGIAKVIMAINLSVATDLWGDVPYSEAFKIDEGIRAPKLDTQEDIYKSIDGLLEAAITDFQTAKEKNIFLPGTDDLMGQGNMSKWTKVAYTLRARYLNRTSSKVQGTEAKVLEYLSKGLNSNSDNLEAVHSAVGGSQNQWGSFQNQRFGYMVGNKVFVDRLNSKTDPRLKYFLSPNTKGVYIGGDITKETVESDAAVVGQFFAVEKNYPIVTYYEAKFIEAEVKQRQGSNVSSVLNDAIKANVDYVTGGKESSATIANYTTATKADIMTEKWVAMFCQGIESFNDFRRTGIPMLAPRPKTAGAELDYIPKRYPFSLTTTLYNPNAKNIPMNVAVWWGM</sequence>
<evidence type="ECO:0000313" key="1">
    <source>
        <dbReference type="EMBL" id="MFD2906977.1"/>
    </source>
</evidence>
<proteinExistence type="predicted"/>
<dbReference type="Gene3D" id="1.25.40.390">
    <property type="match status" value="1"/>
</dbReference>
<dbReference type="InterPro" id="IPR011990">
    <property type="entry name" value="TPR-like_helical_dom_sf"/>
</dbReference>
<reference evidence="2" key="1">
    <citation type="journal article" date="2019" name="Int. J. Syst. Evol. Microbiol.">
        <title>The Global Catalogue of Microorganisms (GCM) 10K type strain sequencing project: providing services to taxonomists for standard genome sequencing and annotation.</title>
        <authorList>
            <consortium name="The Broad Institute Genomics Platform"/>
            <consortium name="The Broad Institute Genome Sequencing Center for Infectious Disease"/>
            <person name="Wu L."/>
            <person name="Ma J."/>
        </authorList>
    </citation>
    <scope>NUCLEOTIDE SEQUENCE [LARGE SCALE GENOMIC DNA]</scope>
    <source>
        <strain evidence="2">KCTC 22209</strain>
    </source>
</reference>
<dbReference type="RefSeq" id="WP_380924293.1">
    <property type="nucleotide sequence ID" value="NZ_JBHUPE010000020.1"/>
</dbReference>
<name>A0ABW5Z561_9SPHI</name>
<dbReference type="PROSITE" id="PS51257">
    <property type="entry name" value="PROKAR_LIPOPROTEIN"/>
    <property type="match status" value="1"/>
</dbReference>
<comment type="caution">
    <text evidence="1">The sequence shown here is derived from an EMBL/GenBank/DDBJ whole genome shotgun (WGS) entry which is preliminary data.</text>
</comment>
<dbReference type="Pfam" id="PF12771">
    <property type="entry name" value="SusD-like_2"/>
    <property type="match status" value="1"/>
</dbReference>
<dbReference type="Proteomes" id="UP001597509">
    <property type="component" value="Unassembled WGS sequence"/>
</dbReference>
<protein>
    <submittedName>
        <fullName evidence="1">SusD/RagB family nutrient-binding outer membrane lipoprotein</fullName>
    </submittedName>
</protein>
<evidence type="ECO:0000313" key="2">
    <source>
        <dbReference type="Proteomes" id="UP001597509"/>
    </source>
</evidence>
<dbReference type="SUPFAM" id="SSF48452">
    <property type="entry name" value="TPR-like"/>
    <property type="match status" value="1"/>
</dbReference>
<accession>A0ABW5Z561</accession>